<sequence length="122" mass="14022">MIRGVPIPVATRSDSEIKEELNNRIAKLRMYGLRQEVVEMPSYKLVWSNAAKSWYPAYGYGVFQPGDKVPLDANEFLAHYRKDVLTRVIPKLDYLPLYKMSLPSTRGWRSCPRLASTAMVSR</sequence>
<organism evidence="1">
    <name type="scientific">marine sediment metagenome</name>
    <dbReference type="NCBI Taxonomy" id="412755"/>
    <lineage>
        <taxon>unclassified sequences</taxon>
        <taxon>metagenomes</taxon>
        <taxon>ecological metagenomes</taxon>
    </lineage>
</organism>
<reference evidence="1" key="1">
    <citation type="journal article" date="2014" name="Front. Microbiol.">
        <title>High frequency of phylogenetically diverse reductive dehalogenase-homologous genes in deep subseafloor sedimentary metagenomes.</title>
        <authorList>
            <person name="Kawai M."/>
            <person name="Futagami T."/>
            <person name="Toyoda A."/>
            <person name="Takaki Y."/>
            <person name="Nishi S."/>
            <person name="Hori S."/>
            <person name="Arai W."/>
            <person name="Tsubouchi T."/>
            <person name="Morono Y."/>
            <person name="Uchiyama I."/>
            <person name="Ito T."/>
            <person name="Fujiyama A."/>
            <person name="Inagaki F."/>
            <person name="Takami H."/>
        </authorList>
    </citation>
    <scope>NUCLEOTIDE SEQUENCE</scope>
    <source>
        <strain evidence="1">Expedition CK06-06</strain>
    </source>
</reference>
<comment type="caution">
    <text evidence="1">The sequence shown here is derived from an EMBL/GenBank/DDBJ whole genome shotgun (WGS) entry which is preliminary data.</text>
</comment>
<dbReference type="AlphaFoldDB" id="X1HA57"/>
<dbReference type="EMBL" id="BARU01008511">
    <property type="protein sequence ID" value="GAH42203.1"/>
    <property type="molecule type" value="Genomic_DNA"/>
</dbReference>
<proteinExistence type="predicted"/>
<accession>X1HA57</accession>
<protein>
    <submittedName>
        <fullName evidence="1">Uncharacterized protein</fullName>
    </submittedName>
</protein>
<gene>
    <name evidence="1" type="ORF">S03H2_16631</name>
</gene>
<name>X1HA57_9ZZZZ</name>
<evidence type="ECO:0000313" key="1">
    <source>
        <dbReference type="EMBL" id="GAH42203.1"/>
    </source>
</evidence>